<dbReference type="Proteomes" id="UP000034881">
    <property type="component" value="Unassembled WGS sequence"/>
</dbReference>
<protein>
    <submittedName>
        <fullName evidence="1">Uncharacterized protein</fullName>
    </submittedName>
</protein>
<gene>
    <name evidence="1" type="ORF">UT77_C0010G0009</name>
</gene>
<comment type="caution">
    <text evidence="1">The sequence shown here is derived from an EMBL/GenBank/DDBJ whole genome shotgun (WGS) entry which is preliminary data.</text>
</comment>
<reference evidence="1 2" key="1">
    <citation type="journal article" date="2015" name="Nature">
        <title>rRNA introns, odd ribosomes, and small enigmatic genomes across a large radiation of phyla.</title>
        <authorList>
            <person name="Brown C.T."/>
            <person name="Hug L.A."/>
            <person name="Thomas B.C."/>
            <person name="Sharon I."/>
            <person name="Castelle C.J."/>
            <person name="Singh A."/>
            <person name="Wilkins M.J."/>
            <person name="Williams K.H."/>
            <person name="Banfield J.F."/>
        </authorList>
    </citation>
    <scope>NUCLEOTIDE SEQUENCE [LARGE SCALE GENOMIC DNA]</scope>
</reference>
<sequence>MIKYLGILVLLLLILFPFTKTVDAKLLPQAKNAASKPKITAKNTQSGIGVSPKLRADKKALIVNFTNLQNASAVSYFLTYKQSLRPDGLKSSIQEEGAMGGLNLSGKSNQTAELLFGTCSKNVCRYHSGIKDALLEISYNLKNGKKYLKKYKIKV</sequence>
<dbReference type="PATRIC" id="fig|1618431.3.peg.1062"/>
<dbReference type="AlphaFoldDB" id="A0A0G0QMU7"/>
<evidence type="ECO:0000313" key="1">
    <source>
        <dbReference type="EMBL" id="KKR41483.1"/>
    </source>
</evidence>
<name>A0A0G0QMU7_9BACT</name>
<accession>A0A0G0QMU7</accession>
<dbReference type="EMBL" id="LBYB01000010">
    <property type="protein sequence ID" value="KKR41483.1"/>
    <property type="molecule type" value="Genomic_DNA"/>
</dbReference>
<organism evidence="1 2">
    <name type="scientific">Candidatus Daviesbacteria bacterium GW2011_GWC2_40_12</name>
    <dbReference type="NCBI Taxonomy" id="1618431"/>
    <lineage>
        <taxon>Bacteria</taxon>
        <taxon>Candidatus Daviesiibacteriota</taxon>
    </lineage>
</organism>
<evidence type="ECO:0000313" key="2">
    <source>
        <dbReference type="Proteomes" id="UP000034881"/>
    </source>
</evidence>
<proteinExistence type="predicted"/>